<evidence type="ECO:0000313" key="4">
    <source>
        <dbReference type="Proteomes" id="UP000255529"/>
    </source>
</evidence>
<organism evidence="3 4">
    <name type="scientific">Serratia quinivorans</name>
    <dbReference type="NCBI Taxonomy" id="137545"/>
    <lineage>
        <taxon>Bacteria</taxon>
        <taxon>Pseudomonadati</taxon>
        <taxon>Pseudomonadota</taxon>
        <taxon>Gammaproteobacteria</taxon>
        <taxon>Enterobacterales</taxon>
        <taxon>Yersiniaceae</taxon>
        <taxon>Serratia</taxon>
    </lineage>
</organism>
<evidence type="ECO:0008006" key="5">
    <source>
        <dbReference type="Google" id="ProtNLM"/>
    </source>
</evidence>
<feature type="domain" description="GXWXG" evidence="1">
    <location>
        <begin position="19"/>
        <end position="77"/>
    </location>
</feature>
<dbReference type="Pfam" id="PF14232">
    <property type="entry name" value="DUF4334"/>
    <property type="match status" value="1"/>
</dbReference>
<dbReference type="Pfam" id="PF14231">
    <property type="entry name" value="GXWXG"/>
    <property type="match status" value="1"/>
</dbReference>
<name>A0A379YUU3_9GAMM</name>
<sequence>MNFQEAINIGKVTQEQAFQIFDSLSIVQPEEIFGNWKGSELISGHPADGSLTATGWFGKRFTDVETVDPLLFYTHDGGVFAADPIKLRSGGGSQQKAADRQQEIETDQPTARLRLVNYRGKTSAAMIYDQLPIIDHFRRVDAETILGAMDARNDMFTYFFVLHKVE</sequence>
<dbReference type="Proteomes" id="UP000255529">
    <property type="component" value="Unassembled WGS sequence"/>
</dbReference>
<evidence type="ECO:0000313" key="3">
    <source>
        <dbReference type="EMBL" id="SUI49855.1"/>
    </source>
</evidence>
<accession>A0A379YUU3</accession>
<dbReference type="InterPro" id="IPR025568">
    <property type="entry name" value="DUF4334"/>
</dbReference>
<evidence type="ECO:0000259" key="1">
    <source>
        <dbReference type="Pfam" id="PF14231"/>
    </source>
</evidence>
<dbReference type="Gene3D" id="2.40.128.580">
    <property type="entry name" value="GXWXG domain"/>
    <property type="match status" value="1"/>
</dbReference>
<dbReference type="AlphaFoldDB" id="A0A379YUU3"/>
<evidence type="ECO:0000259" key="2">
    <source>
        <dbReference type="Pfam" id="PF14232"/>
    </source>
</evidence>
<proteinExistence type="predicted"/>
<dbReference type="RefSeq" id="WP_115183074.1">
    <property type="nucleotide sequence ID" value="NZ_CAMKUF010000002.1"/>
</dbReference>
<gene>
    <name evidence="3" type="ORF">NCTC11544_01082</name>
</gene>
<reference evidence="3 4" key="1">
    <citation type="submission" date="2018-06" db="EMBL/GenBank/DDBJ databases">
        <authorList>
            <consortium name="Pathogen Informatics"/>
            <person name="Doyle S."/>
        </authorList>
    </citation>
    <scope>NUCLEOTIDE SEQUENCE [LARGE SCALE GENOMIC DNA]</scope>
    <source>
        <strain evidence="3 4">NCTC11544</strain>
    </source>
</reference>
<dbReference type="EMBL" id="UGYN01000002">
    <property type="protein sequence ID" value="SUI49855.1"/>
    <property type="molecule type" value="Genomic_DNA"/>
</dbReference>
<feature type="domain" description="DUF4334" evidence="2">
    <location>
        <begin position="110"/>
        <end position="163"/>
    </location>
</feature>
<dbReference type="InterPro" id="IPR025951">
    <property type="entry name" value="GXWXG_dom"/>
</dbReference>
<protein>
    <recommendedName>
        <fullName evidence="5">GXWXG protein</fullName>
    </recommendedName>
</protein>